<protein>
    <recommendedName>
        <fullName evidence="5">Glutamate-1-semialdehyde 2,1-aminomutase</fullName>
        <ecNumber evidence="4">5.4.3.8</ecNumber>
    </recommendedName>
    <alternativeName>
        <fullName evidence="9">Glutamate-1-semialdehyde aminotransferase</fullName>
    </alternativeName>
</protein>
<keyword evidence="8" id="KW-0627">Porphyrin biosynthesis</keyword>
<dbReference type="GO" id="GO:0042286">
    <property type="term" value="F:glutamate-1-semialdehyde 2,1-aminomutase activity"/>
    <property type="evidence" value="ECO:0007669"/>
    <property type="project" value="UniProtKB-EC"/>
</dbReference>
<dbReference type="InterPro" id="IPR015424">
    <property type="entry name" value="PyrdxlP-dep_Trfase"/>
</dbReference>
<reference evidence="11" key="1">
    <citation type="journal article" date="2014" name="Int. J. Syst. Evol. Microbiol.">
        <title>Complete genome sequence of Corynebacterium casei LMG S-19264T (=DSM 44701T), isolated from a smear-ripened cheese.</title>
        <authorList>
            <consortium name="US DOE Joint Genome Institute (JGI-PGF)"/>
            <person name="Walter F."/>
            <person name="Albersmeier A."/>
            <person name="Kalinowski J."/>
            <person name="Ruckert C."/>
        </authorList>
    </citation>
    <scope>NUCLEOTIDE SEQUENCE</scope>
    <source>
        <strain evidence="11">CGMCC 1.15367</strain>
    </source>
</reference>
<dbReference type="PANTHER" id="PTHR43713">
    <property type="entry name" value="GLUTAMATE-1-SEMIALDEHYDE 2,1-AMINOMUTASE"/>
    <property type="match status" value="1"/>
</dbReference>
<dbReference type="GO" id="GO:0008483">
    <property type="term" value="F:transaminase activity"/>
    <property type="evidence" value="ECO:0007669"/>
    <property type="project" value="InterPro"/>
</dbReference>
<accession>A0A917E4U0</accession>
<evidence type="ECO:0000256" key="6">
    <source>
        <dbReference type="ARBA" id="ARBA00022898"/>
    </source>
</evidence>
<evidence type="ECO:0000313" key="12">
    <source>
        <dbReference type="Proteomes" id="UP000644699"/>
    </source>
</evidence>
<dbReference type="PROSITE" id="PS00600">
    <property type="entry name" value="AA_TRANSFER_CLASS_3"/>
    <property type="match status" value="1"/>
</dbReference>
<keyword evidence="12" id="KW-1185">Reference proteome</keyword>
<comment type="cofactor">
    <cofactor evidence="1">
        <name>pyridoxal 5'-phosphate</name>
        <dbReference type="ChEBI" id="CHEBI:597326"/>
    </cofactor>
</comment>
<keyword evidence="7" id="KW-0413">Isomerase</keyword>
<dbReference type="EC" id="5.4.3.8" evidence="4"/>
<dbReference type="Gene3D" id="3.90.1150.10">
    <property type="entry name" value="Aspartate Aminotransferase, domain 1"/>
    <property type="match status" value="1"/>
</dbReference>
<reference evidence="11" key="2">
    <citation type="submission" date="2020-09" db="EMBL/GenBank/DDBJ databases">
        <authorList>
            <person name="Sun Q."/>
            <person name="Zhou Y."/>
        </authorList>
    </citation>
    <scope>NUCLEOTIDE SEQUENCE</scope>
    <source>
        <strain evidence="11">CGMCC 1.15367</strain>
    </source>
</reference>
<dbReference type="GO" id="GO:0030170">
    <property type="term" value="F:pyridoxal phosphate binding"/>
    <property type="evidence" value="ECO:0007669"/>
    <property type="project" value="InterPro"/>
</dbReference>
<dbReference type="AlphaFoldDB" id="A0A917E4U0"/>
<dbReference type="Proteomes" id="UP000644699">
    <property type="component" value="Unassembled WGS sequence"/>
</dbReference>
<evidence type="ECO:0000256" key="2">
    <source>
        <dbReference type="ARBA" id="ARBA00004819"/>
    </source>
</evidence>
<dbReference type="FunFam" id="3.40.640.10:FF:000021">
    <property type="entry name" value="Glutamate-1-semialdehyde 2,1-aminomutase"/>
    <property type="match status" value="1"/>
</dbReference>
<proteinExistence type="inferred from homology"/>
<organism evidence="11 12">
    <name type="scientific">Aureimonas endophytica</name>
    <dbReference type="NCBI Taxonomy" id="2027858"/>
    <lineage>
        <taxon>Bacteria</taxon>
        <taxon>Pseudomonadati</taxon>
        <taxon>Pseudomonadota</taxon>
        <taxon>Alphaproteobacteria</taxon>
        <taxon>Hyphomicrobiales</taxon>
        <taxon>Aurantimonadaceae</taxon>
        <taxon>Aureimonas</taxon>
    </lineage>
</organism>
<dbReference type="InterPro" id="IPR015422">
    <property type="entry name" value="PyrdxlP-dep_Trfase_small"/>
</dbReference>
<comment type="caution">
    <text evidence="11">The sequence shown here is derived from an EMBL/GenBank/DDBJ whole genome shotgun (WGS) entry which is preliminary data.</text>
</comment>
<dbReference type="CDD" id="cd00610">
    <property type="entry name" value="OAT_like"/>
    <property type="match status" value="1"/>
</dbReference>
<evidence type="ECO:0000256" key="9">
    <source>
        <dbReference type="ARBA" id="ARBA00031365"/>
    </source>
</evidence>
<dbReference type="InterPro" id="IPR015421">
    <property type="entry name" value="PyrdxlP-dep_Trfase_major"/>
</dbReference>
<evidence type="ECO:0000256" key="1">
    <source>
        <dbReference type="ARBA" id="ARBA00001933"/>
    </source>
</evidence>
<keyword evidence="6 10" id="KW-0663">Pyridoxal phosphate</keyword>
<dbReference type="PANTHER" id="PTHR43713:SF3">
    <property type="entry name" value="GLUTAMATE-1-SEMIALDEHYDE 2,1-AMINOMUTASE 1, CHLOROPLASTIC-RELATED"/>
    <property type="match status" value="1"/>
</dbReference>
<sequence>MADRSGPVQPAFAWRLAVNIALKLDRRTLASAQLFADAQRVIPGGVNSTARATWSGWEPYPIFVASGHGAHVVDVDGNDYVDYLLGLGPMILGHRPAKVTRAVVRQIEEVGTVFALPAAAEAELARKIVAAVPSVEMVRLSNTGTEAVLYATRLARAFTGRRRIVRFEGMYHGFSDAVYWSKHPDLASAGPDEQPVPVAQGPGLPKGVEDNLLILPWNDVEALREAIRVHGHEIAAVLTEPMMCNTGCILPRPGYLEAMRELTAAAGILLIFDEVITGFRLGLAGAQGVFGITPDLSVFAKGLGGGFPVAAVGGRRDVMALVSDGTVSLAGTYTANGIAVAAANATLDELAVPGAYDRLYETSDRLRHGLAEIFARSGLPAHVVGLGPVFQVWFADGPIHSYRDAERRADQAMFRRWWLGMIERGVLFHPGAYENLFVSFAHTKADIDVTLAIAAEVVARLR</sequence>
<evidence type="ECO:0000256" key="7">
    <source>
        <dbReference type="ARBA" id="ARBA00023235"/>
    </source>
</evidence>
<dbReference type="SUPFAM" id="SSF53383">
    <property type="entry name" value="PLP-dependent transferases"/>
    <property type="match status" value="1"/>
</dbReference>
<evidence type="ECO:0000256" key="3">
    <source>
        <dbReference type="ARBA" id="ARBA00008981"/>
    </source>
</evidence>
<name>A0A917E4U0_9HYPH</name>
<evidence type="ECO:0000256" key="5">
    <source>
        <dbReference type="ARBA" id="ARBA00015416"/>
    </source>
</evidence>
<gene>
    <name evidence="11" type="primary">hemL</name>
    <name evidence="11" type="ORF">GCM10011390_24290</name>
</gene>
<dbReference type="Gene3D" id="3.40.640.10">
    <property type="entry name" value="Type I PLP-dependent aspartate aminotransferase-like (Major domain)"/>
    <property type="match status" value="1"/>
</dbReference>
<evidence type="ECO:0000256" key="8">
    <source>
        <dbReference type="ARBA" id="ARBA00023244"/>
    </source>
</evidence>
<evidence type="ECO:0000256" key="10">
    <source>
        <dbReference type="RuleBase" id="RU003560"/>
    </source>
</evidence>
<comment type="similarity">
    <text evidence="3">Belongs to the class-III pyridoxal-phosphate-dependent aminotransferase family. HemL subfamily.</text>
</comment>
<comment type="pathway">
    <text evidence="2">Porphyrin-containing compound metabolism; protoporphyrin-IX biosynthesis; 5-aminolevulinate from L-glutamyl-tRNA(Glu): step 2/2.</text>
</comment>
<dbReference type="NCBIfam" id="NF000818">
    <property type="entry name" value="PRK00062.1"/>
    <property type="match status" value="1"/>
</dbReference>
<dbReference type="GO" id="GO:0006779">
    <property type="term" value="P:porphyrin-containing compound biosynthetic process"/>
    <property type="evidence" value="ECO:0007669"/>
    <property type="project" value="UniProtKB-KW"/>
</dbReference>
<evidence type="ECO:0000313" key="11">
    <source>
        <dbReference type="EMBL" id="GGE04486.1"/>
    </source>
</evidence>
<dbReference type="InterPro" id="IPR049704">
    <property type="entry name" value="Aminotrans_3_PPA_site"/>
</dbReference>
<dbReference type="InterPro" id="IPR005814">
    <property type="entry name" value="Aminotrans_3"/>
</dbReference>
<dbReference type="EMBL" id="BMIQ01000003">
    <property type="protein sequence ID" value="GGE04486.1"/>
    <property type="molecule type" value="Genomic_DNA"/>
</dbReference>
<evidence type="ECO:0000256" key="4">
    <source>
        <dbReference type="ARBA" id="ARBA00012143"/>
    </source>
</evidence>
<dbReference type="Pfam" id="PF00202">
    <property type="entry name" value="Aminotran_3"/>
    <property type="match status" value="1"/>
</dbReference>